<organism evidence="2 3">
    <name type="scientific">Corynespora cassiicola Philippines</name>
    <dbReference type="NCBI Taxonomy" id="1448308"/>
    <lineage>
        <taxon>Eukaryota</taxon>
        <taxon>Fungi</taxon>
        <taxon>Dikarya</taxon>
        <taxon>Ascomycota</taxon>
        <taxon>Pezizomycotina</taxon>
        <taxon>Dothideomycetes</taxon>
        <taxon>Pleosporomycetidae</taxon>
        <taxon>Pleosporales</taxon>
        <taxon>Corynesporascaceae</taxon>
        <taxon>Corynespora</taxon>
    </lineage>
</organism>
<reference evidence="2 3" key="1">
    <citation type="journal article" date="2018" name="Front. Microbiol.">
        <title>Genome-Wide Analysis of Corynespora cassiicola Leaf Fall Disease Putative Effectors.</title>
        <authorList>
            <person name="Lopez D."/>
            <person name="Ribeiro S."/>
            <person name="Label P."/>
            <person name="Fumanal B."/>
            <person name="Venisse J.S."/>
            <person name="Kohler A."/>
            <person name="de Oliveira R.R."/>
            <person name="Labutti K."/>
            <person name="Lipzen A."/>
            <person name="Lail K."/>
            <person name="Bauer D."/>
            <person name="Ohm R.A."/>
            <person name="Barry K.W."/>
            <person name="Spatafora J."/>
            <person name="Grigoriev I.V."/>
            <person name="Martin F.M."/>
            <person name="Pujade-Renaud V."/>
        </authorList>
    </citation>
    <scope>NUCLEOTIDE SEQUENCE [LARGE SCALE GENOMIC DNA]</scope>
    <source>
        <strain evidence="2 3">Philippines</strain>
    </source>
</reference>
<dbReference type="PANTHER" id="PTHR33112:SF12">
    <property type="entry name" value="HETEROKARYON INCOMPATIBILITY DOMAIN-CONTAINING PROTEIN"/>
    <property type="match status" value="1"/>
</dbReference>
<evidence type="ECO:0000313" key="3">
    <source>
        <dbReference type="Proteomes" id="UP000240883"/>
    </source>
</evidence>
<protein>
    <submittedName>
        <fullName evidence="2">HET-domain-containing protein</fullName>
    </submittedName>
</protein>
<keyword evidence="3" id="KW-1185">Reference proteome</keyword>
<dbReference type="AlphaFoldDB" id="A0A2T2NE42"/>
<dbReference type="EMBL" id="KZ678140">
    <property type="protein sequence ID" value="PSN63308.1"/>
    <property type="molecule type" value="Genomic_DNA"/>
</dbReference>
<sequence>MFNWLCFGTTNKDELSPYQRPAIARRTRVEGATQAAVITTPLEDGKTPKRDHLVFPKCIVRQRNGAALCRQCTDFFPLLNNISTGYNPGLRPPNWHIYKYGKIASIKILEPSTCELCRIMHKKFYGAAGCLSHDTQINVHRTYLATSLGSERTRCSFEARGTQITMVPLISQVLGDYGKEGAAFTGRPVLPSIDPSLIKLWIEKCETHHLCKAYHSVRDFDFSFRLIDVEEQCLVHAPADARYVALSYVWGGVKQVMLNRMTRKILETRGSIGPAGLGEMSGDFSHVHEALQAEGRTIPRTIRDAVKLCQMIGARYLWTDSLCIMQDDDIQTKDGAWTNIDKMAQIPKMDIIYGASQFTIIAACGKDSNEGLPGVHPSITRSKQITGKIGDQTFALISDDPLAAFRSSTWHERAWTFQELVLSKRHLIFLPEQALWHCSTFSWTEDHSLEDMDEPMDLRTRMPHWTTSPDVDYLRFPDHSILPNDFFELVKFIDSHLIALLRSFLMRRLTINSDILLAFQGVLSASEPFIGRFHHGLPINHFCRLMGWCAFPPTKGSGNISFRGLIDRRDSFPSWSWTGWLWDVEHTGQFCFRYNESSALTWHEVSIWCSRGSSVDCVDLWNITSSDSKYWERLNLCSTQDVLSIDSWSERELPKYARLIKKTAIPSNCLLIKTYSSSIYVRLRDEDVSEQSYVPIYASHDCVIQAGFGKVRLPLRLIPTTRDGTAYPLSVIVICSGGLDFWDERDEQNTTIVCLVVRHIDDVLVERIGTFEADLSAIRKLKWKPAVIVLQ</sequence>
<dbReference type="STRING" id="1448308.A0A2T2NE42"/>
<evidence type="ECO:0000259" key="1">
    <source>
        <dbReference type="Pfam" id="PF06985"/>
    </source>
</evidence>
<dbReference type="Pfam" id="PF06985">
    <property type="entry name" value="HET"/>
    <property type="match status" value="1"/>
</dbReference>
<dbReference type="OrthoDB" id="5135333at2759"/>
<evidence type="ECO:0000313" key="2">
    <source>
        <dbReference type="EMBL" id="PSN63308.1"/>
    </source>
</evidence>
<dbReference type="Proteomes" id="UP000240883">
    <property type="component" value="Unassembled WGS sequence"/>
</dbReference>
<proteinExistence type="predicted"/>
<gene>
    <name evidence="2" type="ORF">BS50DRAFT_577062</name>
</gene>
<dbReference type="InterPro" id="IPR010730">
    <property type="entry name" value="HET"/>
</dbReference>
<name>A0A2T2NE42_CORCC</name>
<dbReference type="PANTHER" id="PTHR33112">
    <property type="entry name" value="DOMAIN PROTEIN, PUTATIVE-RELATED"/>
    <property type="match status" value="1"/>
</dbReference>
<feature type="domain" description="Heterokaryon incompatibility" evidence="1">
    <location>
        <begin position="243"/>
        <end position="419"/>
    </location>
</feature>
<accession>A0A2T2NE42</accession>